<dbReference type="PANTHER" id="PTHR21581:SF6">
    <property type="entry name" value="TRAFFICKING PROTEIN PARTICLE COMPLEX SUBUNIT 12"/>
    <property type="match status" value="1"/>
</dbReference>
<dbReference type="GO" id="GO:0009252">
    <property type="term" value="P:peptidoglycan biosynthetic process"/>
    <property type="evidence" value="ECO:0007669"/>
    <property type="project" value="UniProtKB-KW"/>
</dbReference>
<keyword evidence="6" id="KW-0961">Cell wall biogenesis/degradation</keyword>
<evidence type="ECO:0000256" key="4">
    <source>
        <dbReference type="ARBA" id="ARBA00022960"/>
    </source>
</evidence>
<dbReference type="InterPro" id="IPR012338">
    <property type="entry name" value="Beta-lactam/transpept-like"/>
</dbReference>
<evidence type="ECO:0000256" key="9">
    <source>
        <dbReference type="RuleBase" id="RU004016"/>
    </source>
</evidence>
<feature type="domain" description="Peptidase S11 D-alanyl-D-alanine carboxypeptidase A N-terminal" evidence="10">
    <location>
        <begin position="42"/>
        <end position="259"/>
    </location>
</feature>
<dbReference type="GO" id="GO:0008360">
    <property type="term" value="P:regulation of cell shape"/>
    <property type="evidence" value="ECO:0007669"/>
    <property type="project" value="UniProtKB-KW"/>
</dbReference>
<dbReference type="PANTHER" id="PTHR21581">
    <property type="entry name" value="D-ALANYL-D-ALANINE CARBOXYPEPTIDASE"/>
    <property type="match status" value="1"/>
</dbReference>
<dbReference type="GO" id="GO:0071555">
    <property type="term" value="P:cell wall organization"/>
    <property type="evidence" value="ECO:0007669"/>
    <property type="project" value="UniProtKB-KW"/>
</dbReference>
<keyword evidence="11" id="KW-0645">Protease</keyword>
<name>A0A2T5UYJ1_9HYPH</name>
<keyword evidence="3" id="KW-0378">Hydrolase</keyword>
<dbReference type="InterPro" id="IPR018044">
    <property type="entry name" value="Peptidase_S11"/>
</dbReference>
<feature type="binding site" evidence="8">
    <location>
        <position position="229"/>
    </location>
    <ligand>
        <name>substrate</name>
    </ligand>
</feature>
<feature type="active site" evidence="7">
    <location>
        <position position="127"/>
    </location>
</feature>
<feature type="active site" description="Proton acceptor" evidence="7">
    <location>
        <position position="67"/>
    </location>
</feature>
<feature type="active site" description="Proton acceptor" evidence="7">
    <location>
        <position position="70"/>
    </location>
</feature>
<keyword evidence="12" id="KW-1185">Reference proteome</keyword>
<dbReference type="Pfam" id="PF00768">
    <property type="entry name" value="Peptidase_S11"/>
    <property type="match status" value="1"/>
</dbReference>
<accession>A0A2T5UYJ1</accession>
<proteinExistence type="inferred from homology"/>
<keyword evidence="2" id="KW-0732">Signal</keyword>
<organism evidence="11 12">
    <name type="scientific">Breoghania corrubedonensis</name>
    <dbReference type="NCBI Taxonomy" id="665038"/>
    <lineage>
        <taxon>Bacteria</taxon>
        <taxon>Pseudomonadati</taxon>
        <taxon>Pseudomonadota</taxon>
        <taxon>Alphaproteobacteria</taxon>
        <taxon>Hyphomicrobiales</taxon>
        <taxon>Stappiaceae</taxon>
        <taxon>Breoghania</taxon>
    </lineage>
</organism>
<dbReference type="InterPro" id="IPR001967">
    <property type="entry name" value="Peptidase_S11_N"/>
</dbReference>
<keyword evidence="11" id="KW-0121">Carboxypeptidase</keyword>
<keyword evidence="5" id="KW-0573">Peptidoglycan synthesis</keyword>
<evidence type="ECO:0000259" key="10">
    <source>
        <dbReference type="Pfam" id="PF00768"/>
    </source>
</evidence>
<evidence type="ECO:0000256" key="2">
    <source>
        <dbReference type="ARBA" id="ARBA00022729"/>
    </source>
</evidence>
<evidence type="ECO:0000256" key="3">
    <source>
        <dbReference type="ARBA" id="ARBA00022801"/>
    </source>
</evidence>
<dbReference type="PRINTS" id="PR00725">
    <property type="entry name" value="DADACBPTASE1"/>
</dbReference>
<evidence type="ECO:0000256" key="8">
    <source>
        <dbReference type="PIRSR" id="PIRSR618044-2"/>
    </source>
</evidence>
<dbReference type="Gene3D" id="3.40.710.10">
    <property type="entry name" value="DD-peptidase/beta-lactamase superfamily"/>
    <property type="match status" value="1"/>
</dbReference>
<evidence type="ECO:0000256" key="7">
    <source>
        <dbReference type="PIRSR" id="PIRSR618044-1"/>
    </source>
</evidence>
<protein>
    <submittedName>
        <fullName evidence="11">D-alanyl-D-alanine carboxypeptidase</fullName>
    </submittedName>
</protein>
<dbReference type="Proteomes" id="UP000244081">
    <property type="component" value="Unassembled WGS sequence"/>
</dbReference>
<evidence type="ECO:0000256" key="1">
    <source>
        <dbReference type="ARBA" id="ARBA00007164"/>
    </source>
</evidence>
<sequence>MTPNRTERLPVSPFLARRVWPVAVAIALAFSIPLSARAMTTPALVVDVDSGAVLFAQDAGRPWYPASTTKLMTALVTFEALAAGEVTLETPVVMSKKAMRQESLHAGLSVGRAMRLEDALYAAFAASANDVAIALAQTVAGNETAFVARMNATAKRLGMNASHFANANGLFDSGQHVSARDLAILAMTIDKRFPQYRPIFGTSRVIVDGQAVDSFNALLTRYPGTVGMKTGFLCAAGRNIVALAERGGRRVMVVLLGATTDRERAERAAMLLTQAFAGELKPTGLSVGQIQDQPSQRPEDMRVRLCTSQSQAYEAKQARLYPMGIGSNPSYLDVPRAGHTRTIHTWAVNYPVDPPLPAAKPSTH</sequence>
<dbReference type="AlphaFoldDB" id="A0A2T5UYJ1"/>
<dbReference type="EMBL" id="QAYG01000011">
    <property type="protein sequence ID" value="PTW56567.1"/>
    <property type="molecule type" value="Genomic_DNA"/>
</dbReference>
<keyword evidence="4" id="KW-0133">Cell shape</keyword>
<comment type="caution">
    <text evidence="11">The sequence shown here is derived from an EMBL/GenBank/DDBJ whole genome shotgun (WGS) entry which is preliminary data.</text>
</comment>
<dbReference type="GO" id="GO:0009002">
    <property type="term" value="F:serine-type D-Ala-D-Ala carboxypeptidase activity"/>
    <property type="evidence" value="ECO:0007669"/>
    <property type="project" value="InterPro"/>
</dbReference>
<evidence type="ECO:0000313" key="11">
    <source>
        <dbReference type="EMBL" id="PTW56567.1"/>
    </source>
</evidence>
<comment type="similarity">
    <text evidence="1 9">Belongs to the peptidase S11 family.</text>
</comment>
<dbReference type="SUPFAM" id="SSF56601">
    <property type="entry name" value="beta-lactamase/transpeptidase-like"/>
    <property type="match status" value="1"/>
</dbReference>
<evidence type="ECO:0000256" key="5">
    <source>
        <dbReference type="ARBA" id="ARBA00022984"/>
    </source>
</evidence>
<dbReference type="GO" id="GO:0006508">
    <property type="term" value="P:proteolysis"/>
    <property type="evidence" value="ECO:0007669"/>
    <property type="project" value="InterPro"/>
</dbReference>
<evidence type="ECO:0000313" key="12">
    <source>
        <dbReference type="Proteomes" id="UP000244081"/>
    </source>
</evidence>
<evidence type="ECO:0000256" key="6">
    <source>
        <dbReference type="ARBA" id="ARBA00023316"/>
    </source>
</evidence>
<gene>
    <name evidence="11" type="ORF">C8N35_11130</name>
</gene>
<reference evidence="11 12" key="1">
    <citation type="submission" date="2018-04" db="EMBL/GenBank/DDBJ databases">
        <title>Genomic Encyclopedia of Archaeal and Bacterial Type Strains, Phase II (KMG-II): from individual species to whole genera.</title>
        <authorList>
            <person name="Goeker M."/>
        </authorList>
    </citation>
    <scope>NUCLEOTIDE SEQUENCE [LARGE SCALE GENOMIC DNA]</scope>
    <source>
        <strain evidence="11 12">DSM 23382</strain>
    </source>
</reference>